<keyword evidence="6" id="KW-0472">Membrane</keyword>
<dbReference type="PROSITE" id="PS00194">
    <property type="entry name" value="THIOREDOXIN_1"/>
    <property type="match status" value="1"/>
</dbReference>
<evidence type="ECO:0000313" key="8">
    <source>
        <dbReference type="EMBL" id="GAA1853742.1"/>
    </source>
</evidence>
<organism evidence="8 9">
    <name type="scientific">Pseudonocardia ailaonensis</name>
    <dbReference type="NCBI Taxonomy" id="367279"/>
    <lineage>
        <taxon>Bacteria</taxon>
        <taxon>Bacillati</taxon>
        <taxon>Actinomycetota</taxon>
        <taxon>Actinomycetes</taxon>
        <taxon>Pseudonocardiales</taxon>
        <taxon>Pseudonocardiaceae</taxon>
        <taxon>Pseudonocardia</taxon>
    </lineage>
</organism>
<evidence type="ECO:0000256" key="1">
    <source>
        <dbReference type="ARBA" id="ARBA00004196"/>
    </source>
</evidence>
<dbReference type="Pfam" id="PF08534">
    <property type="entry name" value="Redoxin"/>
    <property type="match status" value="1"/>
</dbReference>
<protein>
    <recommendedName>
        <fullName evidence="7">Thioredoxin domain-containing protein</fullName>
    </recommendedName>
</protein>
<gene>
    <name evidence="8" type="ORF">GCM10009836_37220</name>
</gene>
<dbReference type="Gene3D" id="3.40.30.10">
    <property type="entry name" value="Glutaredoxin"/>
    <property type="match status" value="1"/>
</dbReference>
<sequence>MNLAGLREHRAELVSTVVVLALVVVGVVALWPRDPAPRTGTSTGSTAGSTAAPADAAQLAPLREAAALPACPSGSGGSAPLAGVAVPCLAGGPTVDVGAALAGKPALVNVWASWCVPCRTELPAIAEYAARPGAVPVLLVDVQDTDAAALRLLTDLRVRLPAVTDPDGALRSALAVPPALPASFVIRADGGVRRVDPPTPFASADEVAAAVGRLVP</sequence>
<evidence type="ECO:0000256" key="2">
    <source>
        <dbReference type="ARBA" id="ARBA00022748"/>
    </source>
</evidence>
<keyword evidence="3" id="KW-0735">Signal-anchor</keyword>
<dbReference type="InterPro" id="IPR013740">
    <property type="entry name" value="Redoxin"/>
</dbReference>
<dbReference type="InterPro" id="IPR036249">
    <property type="entry name" value="Thioredoxin-like_sf"/>
</dbReference>
<dbReference type="PANTHER" id="PTHR42852">
    <property type="entry name" value="THIOL:DISULFIDE INTERCHANGE PROTEIN DSBE"/>
    <property type="match status" value="1"/>
</dbReference>
<comment type="caution">
    <text evidence="8">The sequence shown here is derived from an EMBL/GenBank/DDBJ whole genome shotgun (WGS) entry which is preliminary data.</text>
</comment>
<dbReference type="SUPFAM" id="SSF52833">
    <property type="entry name" value="Thioredoxin-like"/>
    <property type="match status" value="1"/>
</dbReference>
<dbReference type="RefSeq" id="WP_344418331.1">
    <property type="nucleotide sequence ID" value="NZ_BAAAQK010000011.1"/>
</dbReference>
<dbReference type="CDD" id="cd02966">
    <property type="entry name" value="TlpA_like_family"/>
    <property type="match status" value="1"/>
</dbReference>
<comment type="subcellular location">
    <subcellularLocation>
        <location evidence="1">Cell envelope</location>
    </subcellularLocation>
</comment>
<evidence type="ECO:0000256" key="6">
    <source>
        <dbReference type="SAM" id="Phobius"/>
    </source>
</evidence>
<dbReference type="PANTHER" id="PTHR42852:SF6">
    <property type="entry name" value="THIOL:DISULFIDE INTERCHANGE PROTEIN DSBE"/>
    <property type="match status" value="1"/>
</dbReference>
<evidence type="ECO:0000256" key="4">
    <source>
        <dbReference type="ARBA" id="ARBA00023157"/>
    </source>
</evidence>
<dbReference type="InterPro" id="IPR050553">
    <property type="entry name" value="Thioredoxin_ResA/DsbE_sf"/>
</dbReference>
<dbReference type="Proteomes" id="UP001500449">
    <property type="component" value="Unassembled WGS sequence"/>
</dbReference>
<dbReference type="EMBL" id="BAAAQK010000011">
    <property type="protein sequence ID" value="GAA1853742.1"/>
    <property type="molecule type" value="Genomic_DNA"/>
</dbReference>
<evidence type="ECO:0000256" key="5">
    <source>
        <dbReference type="ARBA" id="ARBA00023284"/>
    </source>
</evidence>
<name>A0ABN2N6I9_9PSEU</name>
<evidence type="ECO:0000313" key="9">
    <source>
        <dbReference type="Proteomes" id="UP001500449"/>
    </source>
</evidence>
<feature type="domain" description="Thioredoxin" evidence="7">
    <location>
        <begin position="80"/>
        <end position="216"/>
    </location>
</feature>
<evidence type="ECO:0000256" key="3">
    <source>
        <dbReference type="ARBA" id="ARBA00022968"/>
    </source>
</evidence>
<reference evidence="8 9" key="1">
    <citation type="journal article" date="2019" name="Int. J. Syst. Evol. Microbiol.">
        <title>The Global Catalogue of Microorganisms (GCM) 10K type strain sequencing project: providing services to taxonomists for standard genome sequencing and annotation.</title>
        <authorList>
            <consortium name="The Broad Institute Genomics Platform"/>
            <consortium name="The Broad Institute Genome Sequencing Center for Infectious Disease"/>
            <person name="Wu L."/>
            <person name="Ma J."/>
        </authorList>
    </citation>
    <scope>NUCLEOTIDE SEQUENCE [LARGE SCALE GENOMIC DNA]</scope>
    <source>
        <strain evidence="8 9">JCM 16009</strain>
    </source>
</reference>
<keyword evidence="4" id="KW-1015">Disulfide bond</keyword>
<feature type="transmembrane region" description="Helical" evidence="6">
    <location>
        <begin position="12"/>
        <end position="31"/>
    </location>
</feature>
<keyword evidence="6" id="KW-1133">Transmembrane helix</keyword>
<keyword evidence="6" id="KW-0812">Transmembrane</keyword>
<keyword evidence="2" id="KW-0201">Cytochrome c-type biogenesis</keyword>
<keyword evidence="9" id="KW-1185">Reference proteome</keyword>
<keyword evidence="5" id="KW-0676">Redox-active center</keyword>
<proteinExistence type="predicted"/>
<dbReference type="InterPro" id="IPR013766">
    <property type="entry name" value="Thioredoxin_domain"/>
</dbReference>
<dbReference type="PROSITE" id="PS51352">
    <property type="entry name" value="THIOREDOXIN_2"/>
    <property type="match status" value="1"/>
</dbReference>
<accession>A0ABN2N6I9</accession>
<evidence type="ECO:0000259" key="7">
    <source>
        <dbReference type="PROSITE" id="PS51352"/>
    </source>
</evidence>
<dbReference type="InterPro" id="IPR017937">
    <property type="entry name" value="Thioredoxin_CS"/>
</dbReference>